<organism evidence="2 3">
    <name type="scientific">Molorchus minor</name>
    <dbReference type="NCBI Taxonomy" id="1323400"/>
    <lineage>
        <taxon>Eukaryota</taxon>
        <taxon>Metazoa</taxon>
        <taxon>Ecdysozoa</taxon>
        <taxon>Arthropoda</taxon>
        <taxon>Hexapoda</taxon>
        <taxon>Insecta</taxon>
        <taxon>Pterygota</taxon>
        <taxon>Neoptera</taxon>
        <taxon>Endopterygota</taxon>
        <taxon>Coleoptera</taxon>
        <taxon>Polyphaga</taxon>
        <taxon>Cucujiformia</taxon>
        <taxon>Chrysomeloidea</taxon>
        <taxon>Cerambycidae</taxon>
        <taxon>Lamiinae</taxon>
        <taxon>Monochamini</taxon>
        <taxon>Molorchus</taxon>
    </lineage>
</organism>
<reference evidence="2" key="1">
    <citation type="journal article" date="2023" name="Insect Mol. Biol.">
        <title>Genome sequencing provides insights into the evolution of gene families encoding plant cell wall-degrading enzymes in longhorned beetles.</title>
        <authorList>
            <person name="Shin N.R."/>
            <person name="Okamura Y."/>
            <person name="Kirsch R."/>
            <person name="Pauchet Y."/>
        </authorList>
    </citation>
    <scope>NUCLEOTIDE SEQUENCE</scope>
    <source>
        <strain evidence="2">MMC_N1</strain>
    </source>
</reference>
<accession>A0ABQ9JYY2</accession>
<comment type="caution">
    <text evidence="2">The sequence shown here is derived from an EMBL/GenBank/DDBJ whole genome shotgun (WGS) entry which is preliminary data.</text>
</comment>
<protein>
    <submittedName>
        <fullName evidence="2">Uncharacterized protein</fullName>
    </submittedName>
</protein>
<dbReference type="Proteomes" id="UP001162164">
    <property type="component" value="Unassembled WGS sequence"/>
</dbReference>
<feature type="compositionally biased region" description="Acidic residues" evidence="1">
    <location>
        <begin position="1"/>
        <end position="17"/>
    </location>
</feature>
<proteinExistence type="predicted"/>
<dbReference type="EMBL" id="JAPWTJ010000070">
    <property type="protein sequence ID" value="KAJ8983575.1"/>
    <property type="molecule type" value="Genomic_DNA"/>
</dbReference>
<gene>
    <name evidence="2" type="ORF">NQ317_006622</name>
</gene>
<sequence>MEVDDDTHIEDNEDVEPSEARGTKHEYKKIDGNYPTLSTLLEKKGFIKSVISGLQYDSSDTVCVVISGPAAFRAQKKNKPVTVMLAQIVQFLVAPIPILKILLPENQTYELLSVKKHVISLILEILKSLELYLVSAKSWLSPDDQKKFKIHVTNHITRNFPDGKAILTDWDLSD</sequence>
<evidence type="ECO:0000313" key="3">
    <source>
        <dbReference type="Proteomes" id="UP001162164"/>
    </source>
</evidence>
<keyword evidence="3" id="KW-1185">Reference proteome</keyword>
<evidence type="ECO:0000256" key="1">
    <source>
        <dbReference type="SAM" id="MobiDB-lite"/>
    </source>
</evidence>
<evidence type="ECO:0000313" key="2">
    <source>
        <dbReference type="EMBL" id="KAJ8983575.1"/>
    </source>
</evidence>
<feature type="region of interest" description="Disordered" evidence="1">
    <location>
        <begin position="1"/>
        <end position="23"/>
    </location>
</feature>
<name>A0ABQ9JYY2_9CUCU</name>